<dbReference type="EMBL" id="CAEZSR010000184">
    <property type="protein sequence ID" value="CAB4585523.1"/>
    <property type="molecule type" value="Genomic_DNA"/>
</dbReference>
<organism evidence="1">
    <name type="scientific">freshwater metagenome</name>
    <dbReference type="NCBI Taxonomy" id="449393"/>
    <lineage>
        <taxon>unclassified sequences</taxon>
        <taxon>metagenomes</taxon>
        <taxon>ecological metagenomes</taxon>
    </lineage>
</organism>
<sequence>MLRHGALVGSGEACDAHVVRTRIAALLVTATSVGTLVGACGSDERARIMFVSGAPESPRLDVAVGLCGAAGLVIGVVAETPQSVLLRVRADDDGNGEECAMSQTVHLAEPLGSRSVFDADSGDEIEVRA</sequence>
<evidence type="ECO:0000313" key="1">
    <source>
        <dbReference type="EMBL" id="CAB4585523.1"/>
    </source>
</evidence>
<accession>A0A6J6FEL2</accession>
<protein>
    <submittedName>
        <fullName evidence="1">Unannotated protein</fullName>
    </submittedName>
</protein>
<name>A0A6J6FEL2_9ZZZZ</name>
<dbReference type="AlphaFoldDB" id="A0A6J6FEL2"/>
<proteinExistence type="predicted"/>
<reference evidence="1" key="1">
    <citation type="submission" date="2020-05" db="EMBL/GenBank/DDBJ databases">
        <authorList>
            <person name="Chiriac C."/>
            <person name="Salcher M."/>
            <person name="Ghai R."/>
            <person name="Kavagutti S V."/>
        </authorList>
    </citation>
    <scope>NUCLEOTIDE SEQUENCE</scope>
</reference>
<gene>
    <name evidence="1" type="ORF">UFOPK1493_03381</name>
</gene>